<dbReference type="Proteomes" id="UP000003781">
    <property type="component" value="Unassembled WGS sequence"/>
</dbReference>
<feature type="transmembrane region" description="Helical" evidence="1">
    <location>
        <begin position="42"/>
        <end position="61"/>
    </location>
</feature>
<dbReference type="eggNOG" id="COG1266">
    <property type="taxonomic scope" value="Bacteria"/>
</dbReference>
<feature type="transmembrane region" description="Helical" evidence="1">
    <location>
        <begin position="122"/>
        <end position="145"/>
    </location>
</feature>
<name>A3ITE4_9CHRO</name>
<gene>
    <name evidence="2" type="ORF">CY0110_04438</name>
</gene>
<feature type="transmembrane region" description="Helical" evidence="1">
    <location>
        <begin position="12"/>
        <end position="30"/>
    </location>
</feature>
<feature type="transmembrane region" description="Helical" evidence="1">
    <location>
        <begin position="165"/>
        <end position="183"/>
    </location>
</feature>
<protein>
    <submittedName>
        <fullName evidence="2">Acetyl-coenzyme A synthetase</fullName>
    </submittedName>
</protein>
<accession>A3ITE4</accession>
<evidence type="ECO:0000256" key="1">
    <source>
        <dbReference type="SAM" id="Phobius"/>
    </source>
</evidence>
<evidence type="ECO:0000313" key="3">
    <source>
        <dbReference type="Proteomes" id="UP000003781"/>
    </source>
</evidence>
<dbReference type="AlphaFoldDB" id="A3ITE4"/>
<dbReference type="EMBL" id="AAXW01000028">
    <property type="protein sequence ID" value="EAZ90229.1"/>
    <property type="molecule type" value="Genomic_DNA"/>
</dbReference>
<reference evidence="2 3" key="1">
    <citation type="submission" date="2007-03" db="EMBL/GenBank/DDBJ databases">
        <authorList>
            <person name="Stal L."/>
            <person name="Ferriera S."/>
            <person name="Johnson J."/>
            <person name="Kravitz S."/>
            <person name="Beeson K."/>
            <person name="Sutton G."/>
            <person name="Rogers Y.-H."/>
            <person name="Friedman R."/>
            <person name="Frazier M."/>
            <person name="Venter J.C."/>
        </authorList>
    </citation>
    <scope>NUCLEOTIDE SEQUENCE [LARGE SCALE GENOMIC DNA]</scope>
    <source>
        <strain evidence="2 3">CCY0110</strain>
    </source>
</reference>
<keyword evidence="1" id="KW-1133">Transmembrane helix</keyword>
<comment type="caution">
    <text evidence="2">The sequence shown here is derived from an EMBL/GenBank/DDBJ whole genome shotgun (WGS) entry which is preliminary data.</text>
</comment>
<feature type="transmembrane region" description="Helical" evidence="1">
    <location>
        <begin position="290"/>
        <end position="314"/>
    </location>
</feature>
<feature type="transmembrane region" description="Helical" evidence="1">
    <location>
        <begin position="81"/>
        <end position="101"/>
    </location>
</feature>
<keyword evidence="3" id="KW-1185">Reference proteome</keyword>
<feature type="transmembrane region" description="Helical" evidence="1">
    <location>
        <begin position="253"/>
        <end position="278"/>
    </location>
</feature>
<sequence length="414" mass="47807">MNRQNKNKAIKLILQALGIQLIFPIIIAGLSNANIISENSKLYSFLGLIALGLFVGGYFLFIRGCCHYIKSKGYSSHWGWLGLLSIIGLFFLSVIPPKNLVISSGNLPNESLENIPFEEINLVEIFVFYFLSSATVIIMAASIFYTINDWDTNRLFDNMDKLTEYLLACLIVIVWGMLILRDLKIAGFQIKHFIPNLKVAWQLILKIAIIYTFFAVSFWRLFGYYFSFVYPDYINYYLKTSINNDFHLSVSEFILNLLVLSIFIEILPFTIIFQGIVLQKWCLKLGNKKGILLLSLLLSLLSSIAFVPLLISTFFDGLISSFLFFKTKNLLNTFFYQVLKKLILSFLFFIVYFQDLKLSPISISNYREKHEPFLILYVILSIISCVFIINFIYKNFPKPNDKIPYDENNNKSLI</sequence>
<keyword evidence="1" id="KW-0472">Membrane</keyword>
<evidence type="ECO:0000313" key="2">
    <source>
        <dbReference type="EMBL" id="EAZ90229.1"/>
    </source>
</evidence>
<feature type="transmembrane region" description="Helical" evidence="1">
    <location>
        <begin position="203"/>
        <end position="222"/>
    </location>
</feature>
<feature type="transmembrane region" description="Helical" evidence="1">
    <location>
        <begin position="334"/>
        <end position="353"/>
    </location>
</feature>
<keyword evidence="1" id="KW-0812">Transmembrane</keyword>
<feature type="transmembrane region" description="Helical" evidence="1">
    <location>
        <begin position="374"/>
        <end position="393"/>
    </location>
</feature>
<proteinExistence type="predicted"/>
<organism evidence="2 3">
    <name type="scientific">Crocosphaera chwakensis CCY0110</name>
    <dbReference type="NCBI Taxonomy" id="391612"/>
    <lineage>
        <taxon>Bacteria</taxon>
        <taxon>Bacillati</taxon>
        <taxon>Cyanobacteriota</taxon>
        <taxon>Cyanophyceae</taxon>
        <taxon>Oscillatoriophycideae</taxon>
        <taxon>Chroococcales</taxon>
        <taxon>Aphanothecaceae</taxon>
        <taxon>Crocosphaera</taxon>
        <taxon>Crocosphaera chwakensis</taxon>
    </lineage>
</organism>